<dbReference type="OrthoDB" id="232498at2"/>
<dbReference type="Gene3D" id="1.25.40.10">
    <property type="entry name" value="Tetratricopeptide repeat domain"/>
    <property type="match status" value="1"/>
</dbReference>
<keyword evidence="4" id="KW-1185">Reference proteome</keyword>
<dbReference type="PANTHER" id="PTHR31350:SF27">
    <property type="entry name" value="HEMIMETHYLATED DNA-BINDING DOMAIN-CONTAINING PROTEIN"/>
    <property type="match status" value="1"/>
</dbReference>
<dbReference type="EMBL" id="VNIM01000111">
    <property type="protein sequence ID" value="TVV70725.1"/>
    <property type="molecule type" value="Genomic_DNA"/>
</dbReference>
<dbReference type="Proteomes" id="UP000318681">
    <property type="component" value="Unassembled WGS sequence"/>
</dbReference>
<organism evidence="3 4">
    <name type="scientific">Alterirhizorhabdus solaris</name>
    <dbReference type="NCBI Taxonomy" id="2529389"/>
    <lineage>
        <taxon>Bacteria</taxon>
        <taxon>Pseudomonadati</taxon>
        <taxon>Pseudomonadota</taxon>
        <taxon>Alphaproteobacteria</taxon>
        <taxon>Sphingomonadales</taxon>
        <taxon>Rhizorhabdaceae</taxon>
        <taxon>Alterirhizorhabdus</taxon>
    </lineage>
</organism>
<evidence type="ECO:0000313" key="3">
    <source>
        <dbReference type="EMBL" id="TVV70725.1"/>
    </source>
</evidence>
<reference evidence="3 4" key="1">
    <citation type="submission" date="2019-07" db="EMBL/GenBank/DDBJ databases">
        <title>Sphingomonas solaris sp. nov., isolated from a solar panel from Boston, Massachusetts.</title>
        <authorList>
            <person name="Tanner K."/>
            <person name="Pascual J."/>
            <person name="Mancuso C."/>
            <person name="Pereto J."/>
            <person name="Khalil A."/>
            <person name="Vilanova C."/>
        </authorList>
    </citation>
    <scope>NUCLEOTIDE SEQUENCE [LARGE SCALE GENOMIC DNA]</scope>
    <source>
        <strain evidence="3 4">R4DWN</strain>
    </source>
</reference>
<evidence type="ECO:0000256" key="1">
    <source>
        <dbReference type="ARBA" id="ARBA00007100"/>
    </source>
</evidence>
<dbReference type="Pfam" id="PF13369">
    <property type="entry name" value="Transglut_core2"/>
    <property type="match status" value="1"/>
</dbReference>
<sequence length="261" mass="27653">MEEITYLGLLEDDALEVDVGALQIAALDHPGVDLDPYLGLLATLAERLADIGHGARTAADRVAALREVFADEHRFTGDSDTYEDAANADMIRVMDRRRGLPISLAILYVAAARRVDWPGEILNTPGHVLIRIGASPDALIVDPFDGGAVVGLDHPALFGAASLKARALAMSNRAALVRLLANQAGRADAAGDAARALEVYRRMTVVSPAHGGGWWERARLELAAGDPEAARASLSAMLEVTRDPSLRQRVVAALGSLAASR</sequence>
<accession>A0A558QUB6</accession>
<feature type="domain" description="Protein SirB1 N-terminal" evidence="2">
    <location>
        <begin position="40"/>
        <end position="153"/>
    </location>
</feature>
<protein>
    <submittedName>
        <fullName evidence="3">Tetratricopeptide repeat protein</fullName>
    </submittedName>
</protein>
<proteinExistence type="inferred from homology"/>
<comment type="caution">
    <text evidence="3">The sequence shown here is derived from an EMBL/GenBank/DDBJ whole genome shotgun (WGS) entry which is preliminary data.</text>
</comment>
<evidence type="ECO:0000313" key="4">
    <source>
        <dbReference type="Proteomes" id="UP000318681"/>
    </source>
</evidence>
<evidence type="ECO:0000259" key="2">
    <source>
        <dbReference type="Pfam" id="PF13369"/>
    </source>
</evidence>
<name>A0A558QUB6_9SPHN</name>
<dbReference type="InterPro" id="IPR011990">
    <property type="entry name" value="TPR-like_helical_dom_sf"/>
</dbReference>
<dbReference type="SUPFAM" id="SSF48452">
    <property type="entry name" value="TPR-like"/>
    <property type="match status" value="1"/>
</dbReference>
<dbReference type="AlphaFoldDB" id="A0A558QUB6"/>
<dbReference type="InterPro" id="IPR032698">
    <property type="entry name" value="SirB1_N"/>
</dbReference>
<gene>
    <name evidence="3" type="ORF">FOY91_18390</name>
</gene>
<dbReference type="RefSeq" id="WP_145155048.1">
    <property type="nucleotide sequence ID" value="NZ_VNIM01000111.1"/>
</dbReference>
<comment type="similarity">
    <text evidence="1">Belongs to the UPF0162 family.</text>
</comment>
<dbReference type="PANTHER" id="PTHR31350">
    <property type="entry name" value="SI:DKEY-261L7.2"/>
    <property type="match status" value="1"/>
</dbReference>